<keyword evidence="1" id="KW-0472">Membrane</keyword>
<name>A0A381Z7C5_9ZZZZ</name>
<protein>
    <submittedName>
        <fullName evidence="2">Uncharacterized protein</fullName>
    </submittedName>
</protein>
<keyword evidence="1" id="KW-0812">Transmembrane</keyword>
<proteinExistence type="predicted"/>
<sequence>MSDFFHFLCWFACVFISALCVAELTAEYWHFQSAAMSLLLPLCLSFMLGSFLFLGILKLRVGWRSYASLTQSNSIPRISKADRV</sequence>
<dbReference type="EMBL" id="UINC01020233">
    <property type="protein sequence ID" value="SVA85140.1"/>
    <property type="molecule type" value="Genomic_DNA"/>
</dbReference>
<feature type="transmembrane region" description="Helical" evidence="1">
    <location>
        <begin position="38"/>
        <end position="57"/>
    </location>
</feature>
<organism evidence="2">
    <name type="scientific">marine metagenome</name>
    <dbReference type="NCBI Taxonomy" id="408172"/>
    <lineage>
        <taxon>unclassified sequences</taxon>
        <taxon>metagenomes</taxon>
        <taxon>ecological metagenomes</taxon>
    </lineage>
</organism>
<evidence type="ECO:0000256" key="1">
    <source>
        <dbReference type="SAM" id="Phobius"/>
    </source>
</evidence>
<keyword evidence="1" id="KW-1133">Transmembrane helix</keyword>
<accession>A0A381Z7C5</accession>
<feature type="non-terminal residue" evidence="2">
    <location>
        <position position="84"/>
    </location>
</feature>
<dbReference type="AlphaFoldDB" id="A0A381Z7C5"/>
<gene>
    <name evidence="2" type="ORF">METZ01_LOCUS137994</name>
</gene>
<reference evidence="2" key="1">
    <citation type="submission" date="2018-05" db="EMBL/GenBank/DDBJ databases">
        <authorList>
            <person name="Lanie J.A."/>
            <person name="Ng W.-L."/>
            <person name="Kazmierczak K.M."/>
            <person name="Andrzejewski T.M."/>
            <person name="Davidsen T.M."/>
            <person name="Wayne K.J."/>
            <person name="Tettelin H."/>
            <person name="Glass J.I."/>
            <person name="Rusch D."/>
            <person name="Podicherti R."/>
            <person name="Tsui H.-C.T."/>
            <person name="Winkler M.E."/>
        </authorList>
    </citation>
    <scope>NUCLEOTIDE SEQUENCE</scope>
</reference>
<evidence type="ECO:0000313" key="2">
    <source>
        <dbReference type="EMBL" id="SVA85140.1"/>
    </source>
</evidence>